<evidence type="ECO:0000313" key="1">
    <source>
        <dbReference type="EMBL" id="AGZ43494.1"/>
    </source>
</evidence>
<accession>U5W2Y5</accession>
<proteinExistence type="predicted"/>
<dbReference type="HOGENOM" id="CLU_2010346_0_0_11"/>
<evidence type="ECO:0000313" key="2">
    <source>
        <dbReference type="Proteomes" id="UP000017746"/>
    </source>
</evidence>
<dbReference type="STRING" id="1246995.AFR_26160"/>
<dbReference type="Proteomes" id="UP000017746">
    <property type="component" value="Chromosome"/>
</dbReference>
<sequence>MISAPNAVVVSVAAAEFPSEDLLRQLHGELRRAGIPSEQVSGEAEPGTKSTAGAVASLVVAGVLSAAGLRAMSQVLVAAIQRSQKRKIEIRRGDDVLILEGPAVGKLGPAMIEDWLRRNPGSA</sequence>
<protein>
    <submittedName>
        <fullName evidence="1">Uncharacterized protein</fullName>
    </submittedName>
</protein>
<name>U5W2Y5_9ACTN</name>
<dbReference type="KEGG" id="afs:AFR_26160"/>
<gene>
    <name evidence="1" type="ORF">AFR_26160</name>
</gene>
<dbReference type="RefSeq" id="WP_023364249.1">
    <property type="nucleotide sequence ID" value="NC_022657.1"/>
</dbReference>
<dbReference type="AlphaFoldDB" id="U5W2Y5"/>
<dbReference type="PATRIC" id="fig|1246995.3.peg.5302"/>
<organism evidence="1 2">
    <name type="scientific">Actinoplanes friuliensis DSM 7358</name>
    <dbReference type="NCBI Taxonomy" id="1246995"/>
    <lineage>
        <taxon>Bacteria</taxon>
        <taxon>Bacillati</taxon>
        <taxon>Actinomycetota</taxon>
        <taxon>Actinomycetes</taxon>
        <taxon>Micromonosporales</taxon>
        <taxon>Micromonosporaceae</taxon>
        <taxon>Actinoplanes</taxon>
    </lineage>
</organism>
<reference evidence="1 2" key="1">
    <citation type="journal article" date="2014" name="J. Biotechnol.">
        <title>Complete genome sequence of the actinobacterium Actinoplanes friuliensis HAG 010964, producer of the lipopeptide antibiotic friulimycin.</title>
        <authorList>
            <person name="Ruckert C."/>
            <person name="Szczepanowski R."/>
            <person name="Albersmeier A."/>
            <person name="Goesmann A."/>
            <person name="Fischer N."/>
            <person name="Steinkamper A."/>
            <person name="Puhler A."/>
            <person name="Biener R."/>
            <person name="Schwartz D."/>
            <person name="Kalinowski J."/>
        </authorList>
    </citation>
    <scope>NUCLEOTIDE SEQUENCE [LARGE SCALE GENOMIC DNA]</scope>
    <source>
        <strain evidence="1 2">DSM 7358</strain>
    </source>
</reference>
<dbReference type="EMBL" id="CP006272">
    <property type="protein sequence ID" value="AGZ43494.1"/>
    <property type="molecule type" value="Genomic_DNA"/>
</dbReference>
<keyword evidence="2" id="KW-1185">Reference proteome</keyword>